<proteinExistence type="predicted"/>
<evidence type="ECO:0000313" key="1">
    <source>
        <dbReference type="EMBL" id="MBX65823.1"/>
    </source>
</evidence>
<accession>A0A2P2QFM5</accession>
<reference evidence="1" key="1">
    <citation type="submission" date="2018-02" db="EMBL/GenBank/DDBJ databases">
        <title>Rhizophora mucronata_Transcriptome.</title>
        <authorList>
            <person name="Meera S.P."/>
            <person name="Sreeshan A."/>
            <person name="Augustine A."/>
        </authorList>
    </citation>
    <scope>NUCLEOTIDE SEQUENCE</scope>
    <source>
        <tissue evidence="1">Leaf</tissue>
    </source>
</reference>
<dbReference type="EMBL" id="GGEC01085339">
    <property type="protein sequence ID" value="MBX65823.1"/>
    <property type="molecule type" value="Transcribed_RNA"/>
</dbReference>
<name>A0A2P2QFM5_RHIMU</name>
<protein>
    <submittedName>
        <fullName evidence="1">Uncharacterized protein</fullName>
    </submittedName>
</protein>
<sequence>MHQYFLISCKQISLHILADHPCQWFLLYGKNFLYPQYLCLIILSSQMCYRILKV</sequence>
<dbReference type="AlphaFoldDB" id="A0A2P2QFM5"/>
<organism evidence="1">
    <name type="scientific">Rhizophora mucronata</name>
    <name type="common">Asiatic mangrove</name>
    <dbReference type="NCBI Taxonomy" id="61149"/>
    <lineage>
        <taxon>Eukaryota</taxon>
        <taxon>Viridiplantae</taxon>
        <taxon>Streptophyta</taxon>
        <taxon>Embryophyta</taxon>
        <taxon>Tracheophyta</taxon>
        <taxon>Spermatophyta</taxon>
        <taxon>Magnoliopsida</taxon>
        <taxon>eudicotyledons</taxon>
        <taxon>Gunneridae</taxon>
        <taxon>Pentapetalae</taxon>
        <taxon>rosids</taxon>
        <taxon>fabids</taxon>
        <taxon>Malpighiales</taxon>
        <taxon>Rhizophoraceae</taxon>
        <taxon>Rhizophora</taxon>
    </lineage>
</organism>